<gene>
    <name evidence="1" type="ORF">NIES2119_09940</name>
</gene>
<dbReference type="STRING" id="454136.NIES2119_09940"/>
<name>A0A1U7IMA5_9CYAN</name>
<evidence type="ECO:0000313" key="2">
    <source>
        <dbReference type="Proteomes" id="UP000185860"/>
    </source>
</evidence>
<sequence>MPWNSLGTVTPAHGSFSYFSQSASLAEFFRLTYAASTFTKVDSFGWLAWRYIGGEETLPPVLAMRVYPDMRGRLIHLPYPPQMIDLGYVTRQFEIRKNWKDAIFWSIQIEELII</sequence>
<dbReference type="Proteomes" id="UP000185860">
    <property type="component" value="Unassembled WGS sequence"/>
</dbReference>
<dbReference type="RefSeq" id="WP_073593315.1">
    <property type="nucleotide sequence ID" value="NZ_MRCE01000008.1"/>
</dbReference>
<proteinExistence type="predicted"/>
<dbReference type="EMBL" id="MRCE01000008">
    <property type="protein sequence ID" value="OKH38348.1"/>
    <property type="molecule type" value="Genomic_DNA"/>
</dbReference>
<reference evidence="1 2" key="1">
    <citation type="submission" date="2016-11" db="EMBL/GenBank/DDBJ databases">
        <title>Draft Genome Sequences of Nine Cyanobacterial Strains from Diverse Habitats.</title>
        <authorList>
            <person name="Zhu T."/>
            <person name="Hou S."/>
            <person name="Lu X."/>
            <person name="Hess W.R."/>
        </authorList>
    </citation>
    <scope>NUCLEOTIDE SEQUENCE [LARGE SCALE GENOMIC DNA]</scope>
    <source>
        <strain evidence="1 2">IAM M-71</strain>
    </source>
</reference>
<accession>A0A1U7IMA5</accession>
<protein>
    <submittedName>
        <fullName evidence="1">Uncharacterized protein</fullName>
    </submittedName>
</protein>
<dbReference type="AlphaFoldDB" id="A0A1U7IMA5"/>
<organism evidence="1 2">
    <name type="scientific">[Phormidium ambiguum] IAM M-71</name>
    <dbReference type="NCBI Taxonomy" id="454136"/>
    <lineage>
        <taxon>Bacteria</taxon>
        <taxon>Bacillati</taxon>
        <taxon>Cyanobacteriota</taxon>
        <taxon>Cyanophyceae</taxon>
        <taxon>Oscillatoriophycideae</taxon>
        <taxon>Aerosakkonematales</taxon>
        <taxon>Aerosakkonemataceae</taxon>
        <taxon>Floridanema</taxon>
    </lineage>
</organism>
<dbReference type="OrthoDB" id="9947785at2"/>
<comment type="caution">
    <text evidence="1">The sequence shown here is derived from an EMBL/GenBank/DDBJ whole genome shotgun (WGS) entry which is preliminary data.</text>
</comment>
<evidence type="ECO:0000313" key="1">
    <source>
        <dbReference type="EMBL" id="OKH38348.1"/>
    </source>
</evidence>